<dbReference type="PANTHER" id="PTHR23077">
    <property type="entry name" value="AAA-FAMILY ATPASE"/>
    <property type="match status" value="1"/>
</dbReference>
<feature type="compositionally biased region" description="Pro residues" evidence="5">
    <location>
        <begin position="197"/>
        <end position="206"/>
    </location>
</feature>
<dbReference type="EMBL" id="CP052757">
    <property type="protein sequence ID" value="QJW35337.1"/>
    <property type="molecule type" value="Genomic_DNA"/>
</dbReference>
<dbReference type="Gene3D" id="3.40.50.300">
    <property type="entry name" value="P-loop containing nucleotide triphosphate hydrolases"/>
    <property type="match status" value="1"/>
</dbReference>
<feature type="compositionally biased region" description="Low complexity" evidence="5">
    <location>
        <begin position="67"/>
        <end position="99"/>
    </location>
</feature>
<name>A0A6M5UA02_9MICO</name>
<dbReference type="Gene3D" id="1.10.8.60">
    <property type="match status" value="1"/>
</dbReference>
<dbReference type="Pfam" id="PF00004">
    <property type="entry name" value="AAA"/>
    <property type="match status" value="1"/>
</dbReference>
<comment type="similarity">
    <text evidence="4">Belongs to the AAA ATPase family.</text>
</comment>
<evidence type="ECO:0000256" key="1">
    <source>
        <dbReference type="ARBA" id="ARBA00022741"/>
    </source>
</evidence>
<dbReference type="GO" id="GO:0016887">
    <property type="term" value="F:ATP hydrolysis activity"/>
    <property type="evidence" value="ECO:0007669"/>
    <property type="project" value="InterPro"/>
</dbReference>
<keyword evidence="1 4" id="KW-0547">Nucleotide-binding</keyword>
<feature type="region of interest" description="Disordered" evidence="5">
    <location>
        <begin position="67"/>
        <end position="170"/>
    </location>
</feature>
<gene>
    <name evidence="7" type="ORF">FIC82_003100</name>
</gene>
<reference evidence="8" key="1">
    <citation type="journal article" date="2022" name="Int. J. Syst. Evol. Microbiol.">
        <title>Cellulosimicrobium protaetiae sp. nov., isolated from the gut of the larva of Protaetia brevitarsis seulensis.</title>
        <authorList>
            <person name="Le Han H."/>
            <person name="Nguyen T.T.H."/>
            <person name="Li Z."/>
            <person name="Shin N.R."/>
            <person name="Kim S.G."/>
        </authorList>
    </citation>
    <scope>NUCLEOTIDE SEQUENCE [LARGE SCALE GENOMIC DNA]</scope>
    <source>
        <strain evidence="8">BI34</strain>
    </source>
</reference>
<dbReference type="PANTHER" id="PTHR23077:SF171">
    <property type="entry name" value="NUCLEAR VALOSIN-CONTAINING PROTEIN-LIKE"/>
    <property type="match status" value="1"/>
</dbReference>
<keyword evidence="8" id="KW-1185">Reference proteome</keyword>
<evidence type="ECO:0000256" key="2">
    <source>
        <dbReference type="ARBA" id="ARBA00022840"/>
    </source>
</evidence>
<dbReference type="InterPro" id="IPR041569">
    <property type="entry name" value="AAA_lid_3"/>
</dbReference>
<proteinExistence type="inferred from homology"/>
<organism evidence="7 8">
    <name type="scientific">Cellulosimicrobium protaetiae</name>
    <dbReference type="NCBI Taxonomy" id="2587808"/>
    <lineage>
        <taxon>Bacteria</taxon>
        <taxon>Bacillati</taxon>
        <taxon>Actinomycetota</taxon>
        <taxon>Actinomycetes</taxon>
        <taxon>Micrococcales</taxon>
        <taxon>Promicromonosporaceae</taxon>
        <taxon>Cellulosimicrobium</taxon>
    </lineage>
</organism>
<dbReference type="FunFam" id="3.40.50.300:FF:001025">
    <property type="entry name" value="ATPase family, AAA domain-containing 2B"/>
    <property type="match status" value="1"/>
</dbReference>
<dbReference type="InterPro" id="IPR011990">
    <property type="entry name" value="TPR-like_helical_dom_sf"/>
</dbReference>
<keyword evidence="3" id="KW-0175">Coiled coil</keyword>
<dbReference type="SUPFAM" id="SSF48452">
    <property type="entry name" value="TPR-like"/>
    <property type="match status" value="1"/>
</dbReference>
<dbReference type="OrthoDB" id="9809379at2"/>
<dbReference type="AlphaFoldDB" id="A0A6M5UA02"/>
<dbReference type="InterPro" id="IPR003960">
    <property type="entry name" value="ATPase_AAA_CS"/>
</dbReference>
<keyword evidence="2 4" id="KW-0067">ATP-binding</keyword>
<sequence>MSDALAALAAAVAAAPSSAPLRVHYASLLLAAGRPVEALEQASTALRIDPADGEALRLVQDSAVAAATASRPATGTGAPGGEADPAGRPTPGGPATHPAGGPPAVPHGTSLHAPTSAPGGLDDGIITGVPSDVTVPRAPGARTPGDPATGVPAAPADPGSPTTPTAPSGIDWDRLEHEVGIHVPAPFVETSPGQGPTVPPAGPGTPPREDAATAPPAPGDRPFLVPARDDAPDDGSGLLEVSRETVTLADVGGLEPVKQRIREAFLEPMRNQAIAKAFGKSLRGGLLLYGPPGTGKTYMARAVAGELGARFLTVTLADILDKYIGESEQNLHALFQRARQLAPAVLFLDEVDAIGGKRAQYSGSSGMRTVVNQLLQEMDGIGSDNDGLFVLGATNHPWDVDTALLRPGRFDRVVLVLPPDEPAREAILRHHLAGRPVAGIDLRAIVARTDGFSGADLEHLAATAAEKAMMDSIATGQVRPITMADLHAALADVRPSTTAWLQSARNVVTFANNDGRYDDLAAYLRARRML</sequence>
<evidence type="ECO:0000256" key="3">
    <source>
        <dbReference type="ARBA" id="ARBA00023054"/>
    </source>
</evidence>
<dbReference type="SMART" id="SM00382">
    <property type="entry name" value="AAA"/>
    <property type="match status" value="1"/>
</dbReference>
<dbReference type="Gene3D" id="1.25.40.10">
    <property type="entry name" value="Tetratricopeptide repeat domain"/>
    <property type="match status" value="1"/>
</dbReference>
<dbReference type="RefSeq" id="WP_154797516.1">
    <property type="nucleotide sequence ID" value="NZ_CP052757.1"/>
</dbReference>
<evidence type="ECO:0000259" key="6">
    <source>
        <dbReference type="SMART" id="SM00382"/>
    </source>
</evidence>
<evidence type="ECO:0000313" key="7">
    <source>
        <dbReference type="EMBL" id="QJW35337.1"/>
    </source>
</evidence>
<dbReference type="InterPro" id="IPR003959">
    <property type="entry name" value="ATPase_AAA_core"/>
</dbReference>
<feature type="region of interest" description="Disordered" evidence="5">
    <location>
        <begin position="186"/>
        <end position="236"/>
    </location>
</feature>
<evidence type="ECO:0000313" key="8">
    <source>
        <dbReference type="Proteomes" id="UP000451354"/>
    </source>
</evidence>
<dbReference type="KEGG" id="cprt:FIC82_003100"/>
<dbReference type="InterPro" id="IPR050168">
    <property type="entry name" value="AAA_ATPase_domain"/>
</dbReference>
<dbReference type="Pfam" id="PF17862">
    <property type="entry name" value="AAA_lid_3"/>
    <property type="match status" value="1"/>
</dbReference>
<dbReference type="InterPro" id="IPR003593">
    <property type="entry name" value="AAA+_ATPase"/>
</dbReference>
<dbReference type="PROSITE" id="PS00674">
    <property type="entry name" value="AAA"/>
    <property type="match status" value="1"/>
</dbReference>
<protein>
    <submittedName>
        <fullName evidence="7">AAA family ATPase</fullName>
    </submittedName>
</protein>
<evidence type="ECO:0000256" key="5">
    <source>
        <dbReference type="SAM" id="MobiDB-lite"/>
    </source>
</evidence>
<dbReference type="Proteomes" id="UP000451354">
    <property type="component" value="Chromosome"/>
</dbReference>
<accession>A0A6M5UA02</accession>
<dbReference type="GO" id="GO:0005524">
    <property type="term" value="F:ATP binding"/>
    <property type="evidence" value="ECO:0007669"/>
    <property type="project" value="UniProtKB-KW"/>
</dbReference>
<dbReference type="InterPro" id="IPR027417">
    <property type="entry name" value="P-loop_NTPase"/>
</dbReference>
<dbReference type="SUPFAM" id="SSF52540">
    <property type="entry name" value="P-loop containing nucleoside triphosphate hydrolases"/>
    <property type="match status" value="1"/>
</dbReference>
<evidence type="ECO:0000256" key="4">
    <source>
        <dbReference type="RuleBase" id="RU003651"/>
    </source>
</evidence>
<feature type="compositionally biased region" description="Low complexity" evidence="5">
    <location>
        <begin position="152"/>
        <end position="169"/>
    </location>
</feature>
<feature type="domain" description="AAA+ ATPase" evidence="6">
    <location>
        <begin position="282"/>
        <end position="420"/>
    </location>
</feature>